<dbReference type="InterPro" id="IPR029060">
    <property type="entry name" value="PIN-like_dom_sf"/>
</dbReference>
<feature type="domain" description="PIN" evidence="1">
    <location>
        <begin position="5"/>
        <end position="114"/>
    </location>
</feature>
<evidence type="ECO:0000259" key="1">
    <source>
        <dbReference type="Pfam" id="PF01850"/>
    </source>
</evidence>
<comment type="caution">
    <text evidence="2">The sequence shown here is derived from an EMBL/GenBank/DDBJ whole genome shotgun (WGS) entry which is preliminary data.</text>
</comment>
<dbReference type="CDD" id="cd18682">
    <property type="entry name" value="PIN_VapC-like"/>
    <property type="match status" value="1"/>
</dbReference>
<dbReference type="EMBL" id="MLJW01000179">
    <property type="protein sequence ID" value="OIQ94773.1"/>
    <property type="molecule type" value="Genomic_DNA"/>
</dbReference>
<organism evidence="2">
    <name type="scientific">mine drainage metagenome</name>
    <dbReference type="NCBI Taxonomy" id="410659"/>
    <lineage>
        <taxon>unclassified sequences</taxon>
        <taxon>metagenomes</taxon>
        <taxon>ecological metagenomes</taxon>
    </lineage>
</organism>
<sequence length="131" mass="13570">MSEAVLDASAVLTLLLGEPGADKVQATLPGALISAVNLAEVISKLCERGMPSDQAALAIDSIGVEIVAFDGEQARLSGELRPLTRILGLSLGDRACLALARLRNLPAITADVAWAGVPDCRVILIRGGELE</sequence>
<gene>
    <name evidence="2" type="ORF">GALL_232290</name>
</gene>
<dbReference type="AlphaFoldDB" id="A0A1J5S367"/>
<proteinExistence type="predicted"/>
<dbReference type="InterPro" id="IPR002716">
    <property type="entry name" value="PIN_dom"/>
</dbReference>
<accession>A0A1J5S367</accession>
<reference evidence="2" key="1">
    <citation type="submission" date="2016-10" db="EMBL/GenBank/DDBJ databases">
        <title>Sequence of Gallionella enrichment culture.</title>
        <authorList>
            <person name="Poehlein A."/>
            <person name="Muehling M."/>
            <person name="Daniel R."/>
        </authorList>
    </citation>
    <scope>NUCLEOTIDE SEQUENCE</scope>
</reference>
<evidence type="ECO:0000313" key="2">
    <source>
        <dbReference type="EMBL" id="OIQ94773.1"/>
    </source>
</evidence>
<dbReference type="Gene3D" id="3.40.50.1010">
    <property type="entry name" value="5'-nuclease"/>
    <property type="match status" value="1"/>
</dbReference>
<name>A0A1J5S367_9ZZZZ</name>
<protein>
    <submittedName>
        <fullName evidence="2">PIN domain protein</fullName>
    </submittedName>
</protein>
<dbReference type="SUPFAM" id="SSF88723">
    <property type="entry name" value="PIN domain-like"/>
    <property type="match status" value="1"/>
</dbReference>
<dbReference type="Pfam" id="PF01850">
    <property type="entry name" value="PIN"/>
    <property type="match status" value="1"/>
</dbReference>